<evidence type="ECO:0000313" key="3">
    <source>
        <dbReference type="Proteomes" id="UP001461498"/>
    </source>
</evidence>
<dbReference type="AlphaFoldDB" id="A0AAW1CZA5"/>
<dbReference type="EMBL" id="JAPXFL010000009">
    <property type="protein sequence ID" value="KAK9501420.1"/>
    <property type="molecule type" value="Genomic_DNA"/>
</dbReference>
<evidence type="ECO:0000313" key="2">
    <source>
        <dbReference type="EMBL" id="KAK9501420.1"/>
    </source>
</evidence>
<proteinExistence type="predicted"/>
<name>A0AAW1CZA5_9HEMI</name>
<feature type="region of interest" description="Disordered" evidence="1">
    <location>
        <begin position="31"/>
        <end position="61"/>
    </location>
</feature>
<reference evidence="2 3" key="1">
    <citation type="submission" date="2022-12" db="EMBL/GenBank/DDBJ databases">
        <title>Chromosome-level genome assembly of true bugs.</title>
        <authorList>
            <person name="Ma L."/>
            <person name="Li H."/>
        </authorList>
    </citation>
    <scope>NUCLEOTIDE SEQUENCE [LARGE SCALE GENOMIC DNA]</scope>
    <source>
        <strain evidence="2">Lab_2022b</strain>
    </source>
</reference>
<feature type="compositionally biased region" description="Low complexity" evidence="1">
    <location>
        <begin position="32"/>
        <end position="61"/>
    </location>
</feature>
<accession>A0AAW1CZA5</accession>
<gene>
    <name evidence="2" type="ORF">O3M35_012147</name>
</gene>
<dbReference type="Proteomes" id="UP001461498">
    <property type="component" value="Unassembled WGS sequence"/>
</dbReference>
<organism evidence="2 3">
    <name type="scientific">Rhynocoris fuscipes</name>
    <dbReference type="NCBI Taxonomy" id="488301"/>
    <lineage>
        <taxon>Eukaryota</taxon>
        <taxon>Metazoa</taxon>
        <taxon>Ecdysozoa</taxon>
        <taxon>Arthropoda</taxon>
        <taxon>Hexapoda</taxon>
        <taxon>Insecta</taxon>
        <taxon>Pterygota</taxon>
        <taxon>Neoptera</taxon>
        <taxon>Paraneoptera</taxon>
        <taxon>Hemiptera</taxon>
        <taxon>Heteroptera</taxon>
        <taxon>Panheteroptera</taxon>
        <taxon>Cimicomorpha</taxon>
        <taxon>Reduviidae</taxon>
        <taxon>Harpactorinae</taxon>
        <taxon>Harpactorini</taxon>
        <taxon>Rhynocoris</taxon>
    </lineage>
</organism>
<evidence type="ECO:0000256" key="1">
    <source>
        <dbReference type="SAM" id="MobiDB-lite"/>
    </source>
</evidence>
<keyword evidence="3" id="KW-1185">Reference proteome</keyword>
<comment type="caution">
    <text evidence="2">The sequence shown here is derived from an EMBL/GenBank/DDBJ whole genome shotgun (WGS) entry which is preliminary data.</text>
</comment>
<sequence length="61" mass="6334">MKLGPALKLRSALSSRLGQCIVCLHCSHCHGNSPQPTTTTTSSPPTTLPSNSATTPNSTDK</sequence>
<protein>
    <submittedName>
        <fullName evidence="2">Uncharacterized protein</fullName>
    </submittedName>
</protein>